<evidence type="ECO:0000256" key="1">
    <source>
        <dbReference type="SAM" id="SignalP"/>
    </source>
</evidence>
<dbReference type="InterPro" id="IPR037175">
    <property type="entry name" value="KFase_sf"/>
</dbReference>
<dbReference type="Pfam" id="PF04199">
    <property type="entry name" value="Cyclase"/>
    <property type="match status" value="1"/>
</dbReference>
<dbReference type="PANTHER" id="PTHR43564:SF2">
    <property type="entry name" value="BLR6059 PROTEIN"/>
    <property type="match status" value="1"/>
</dbReference>
<evidence type="ECO:0008006" key="4">
    <source>
        <dbReference type="Google" id="ProtNLM"/>
    </source>
</evidence>
<gene>
    <name evidence="2" type="ORF">DSM104329_02914</name>
</gene>
<keyword evidence="1" id="KW-0732">Signal</keyword>
<feature type="signal peptide" evidence="1">
    <location>
        <begin position="1"/>
        <end position="22"/>
    </location>
</feature>
<dbReference type="KEGG" id="sbae:DSM104329_02914"/>
<dbReference type="InterPro" id="IPR007325">
    <property type="entry name" value="KFase/CYL"/>
</dbReference>
<dbReference type="Proteomes" id="UP001162834">
    <property type="component" value="Chromosome"/>
</dbReference>
<dbReference type="Gene3D" id="3.50.30.50">
    <property type="entry name" value="Putative cyclase"/>
    <property type="match status" value="1"/>
</dbReference>
<evidence type="ECO:0000313" key="3">
    <source>
        <dbReference type="Proteomes" id="UP001162834"/>
    </source>
</evidence>
<name>A0A9E7C1K0_9ACTN</name>
<dbReference type="EMBL" id="CP087164">
    <property type="protein sequence ID" value="UGS36508.1"/>
    <property type="molecule type" value="Genomic_DNA"/>
</dbReference>
<dbReference type="AlphaFoldDB" id="A0A9E7C1K0"/>
<keyword evidence="3" id="KW-1185">Reference proteome</keyword>
<dbReference type="PANTHER" id="PTHR43564">
    <property type="entry name" value="KYNURENINE FORMAMIDASE-LIKE PROTEIN"/>
    <property type="match status" value="1"/>
</dbReference>
<sequence>MRVRSIAAGLVVAALVAAGYVAGTSRGHDDVAAAAPKHGAASLWSTYQTVLRHARYVDLTHKITPSMPVWKGFGPSAFGPSVNPETGQPYAYARDGFEATHYDLSTDQFGTQLDPPAHWAPEYPSIDELPATYAVRPLVVISIVDQVRRDPAYALQVSDVRAWERAHGRVPAGSVVMVRSDWSKRWTDDPVKAKALAADPVFPGVSLDALKFLQLRRHILFHGHEPLDTDTTPTLEGEAWLMHHGYAQAEGVANLDQVPQTGCLVSIGYPELRGGLGGYARYIAICPPGSPHGARVSARDAPLPRSSAPLHWDSARGYRVR</sequence>
<dbReference type="SUPFAM" id="SSF102198">
    <property type="entry name" value="Putative cyclase"/>
    <property type="match status" value="1"/>
</dbReference>
<accession>A0A9E7C1K0</accession>
<evidence type="ECO:0000313" key="2">
    <source>
        <dbReference type="EMBL" id="UGS36508.1"/>
    </source>
</evidence>
<dbReference type="GO" id="GO:0019441">
    <property type="term" value="P:L-tryptophan catabolic process to kynurenine"/>
    <property type="evidence" value="ECO:0007669"/>
    <property type="project" value="InterPro"/>
</dbReference>
<feature type="chain" id="PRO_5039618453" description="Cyclase family protein" evidence="1">
    <location>
        <begin position="23"/>
        <end position="321"/>
    </location>
</feature>
<organism evidence="2 3">
    <name type="scientific">Capillimicrobium parvum</name>
    <dbReference type="NCBI Taxonomy" id="2884022"/>
    <lineage>
        <taxon>Bacteria</taxon>
        <taxon>Bacillati</taxon>
        <taxon>Actinomycetota</taxon>
        <taxon>Thermoleophilia</taxon>
        <taxon>Solirubrobacterales</taxon>
        <taxon>Capillimicrobiaceae</taxon>
        <taxon>Capillimicrobium</taxon>
    </lineage>
</organism>
<protein>
    <recommendedName>
        <fullName evidence="4">Cyclase family protein</fullName>
    </recommendedName>
</protein>
<dbReference type="GO" id="GO:0004061">
    <property type="term" value="F:arylformamidase activity"/>
    <property type="evidence" value="ECO:0007669"/>
    <property type="project" value="InterPro"/>
</dbReference>
<reference evidence="2" key="1">
    <citation type="journal article" date="2022" name="Int. J. Syst. Evol. Microbiol.">
        <title>Pseudomonas aegrilactucae sp. nov. and Pseudomonas morbosilactucae sp. nov., pathogens causing bacterial rot of lettuce in Japan.</title>
        <authorList>
            <person name="Sawada H."/>
            <person name="Fujikawa T."/>
            <person name="Satou M."/>
        </authorList>
    </citation>
    <scope>NUCLEOTIDE SEQUENCE</scope>
    <source>
        <strain evidence="2">0166_1</strain>
    </source>
</reference>
<proteinExistence type="predicted"/>